<evidence type="ECO:0000256" key="10">
    <source>
        <dbReference type="ARBA" id="ARBA00022833"/>
    </source>
</evidence>
<dbReference type="CDD" id="cd08659">
    <property type="entry name" value="M20_ArgE_DapE-like"/>
    <property type="match status" value="1"/>
</dbReference>
<comment type="catalytic activity">
    <reaction evidence="14">
        <text>N-succinyl-(2S,6S)-2,6-diaminopimelate + H2O = (2S,6S)-2,6-diaminopimelate + succinate</text>
        <dbReference type="Rhea" id="RHEA:22608"/>
        <dbReference type="ChEBI" id="CHEBI:15377"/>
        <dbReference type="ChEBI" id="CHEBI:30031"/>
        <dbReference type="ChEBI" id="CHEBI:57609"/>
        <dbReference type="ChEBI" id="CHEBI:58087"/>
        <dbReference type="EC" id="3.5.1.18"/>
    </reaction>
</comment>
<dbReference type="InterPro" id="IPR011650">
    <property type="entry name" value="Peptidase_M20_dimer"/>
</dbReference>
<evidence type="ECO:0000313" key="17">
    <source>
        <dbReference type="Proteomes" id="UP000283633"/>
    </source>
</evidence>
<keyword evidence="10" id="KW-0862">Zinc</keyword>
<sequence length="405" mass="43925">MDEKQKMQILADLVKIRSVNDHELQVANYLKRLLDAAGIENEILPLGGDRANLVATLGHGQPILGMTGHMDVVDVEAENWKSDPFVLTEDGDNLYGRGVADMKDGLAAMVITLITLKEQRVPLNGTVRFFATAGEEVGEIGSKALAKAGYMDGVEALLVGEPTGYRIINANKGTMNLTVKATGKAAHSSMPKLGRNAAKDLINVLHLMQAQFDDQMASVENTAMGGTLYNVDVLRGGNQVNAIPGSASAEINMRTIPELSNDQIVAQFTQTIDQYNREAGANVELIRDTNIISTQGNDAAKLVKLIQKIGDPYAAGQNLSDADKQREAQLLQLLDMPYDPDHILTMSASGGTDAAQLLKDQPVGFDYAVFGPGNDTQHQDNEYTSKQMYLNFIEIYQKLITAYLA</sequence>
<dbReference type="GO" id="GO:0046872">
    <property type="term" value="F:metal ion binding"/>
    <property type="evidence" value="ECO:0007669"/>
    <property type="project" value="UniProtKB-KW"/>
</dbReference>
<reference evidence="16 17" key="1">
    <citation type="submission" date="2018-08" db="EMBL/GenBank/DDBJ databases">
        <title>Genome Lactobacillus garii FI11369.</title>
        <authorList>
            <person name="Diaz M."/>
            <person name="Narbad A."/>
        </authorList>
    </citation>
    <scope>NUCLEOTIDE SEQUENCE [LARGE SCALE GENOMIC DNA]</scope>
    <source>
        <strain evidence="16 17">FI11369</strain>
    </source>
</reference>
<evidence type="ECO:0000256" key="3">
    <source>
        <dbReference type="ARBA" id="ARBA00005130"/>
    </source>
</evidence>
<keyword evidence="17" id="KW-1185">Reference proteome</keyword>
<dbReference type="PANTHER" id="PTHR43808">
    <property type="entry name" value="ACETYLORNITHINE DEACETYLASE"/>
    <property type="match status" value="1"/>
</dbReference>
<keyword evidence="11" id="KW-0220">Diaminopimelate biosynthesis</keyword>
<dbReference type="InterPro" id="IPR001261">
    <property type="entry name" value="ArgE/DapE_CS"/>
</dbReference>
<evidence type="ECO:0000256" key="6">
    <source>
        <dbReference type="ARBA" id="ARBA00016853"/>
    </source>
</evidence>
<comment type="cofactor">
    <cofactor evidence="2">
        <name>Zn(2+)</name>
        <dbReference type="ChEBI" id="CHEBI:29105"/>
    </cofactor>
</comment>
<comment type="caution">
    <text evidence="16">The sequence shown here is derived from an EMBL/GenBank/DDBJ whole genome shotgun (WGS) entry which is preliminary data.</text>
</comment>
<organism evidence="16 17">
    <name type="scientific">Lactiplantibacillus garii</name>
    <dbReference type="NCBI Taxonomy" id="2306423"/>
    <lineage>
        <taxon>Bacteria</taxon>
        <taxon>Bacillati</taxon>
        <taxon>Bacillota</taxon>
        <taxon>Bacilli</taxon>
        <taxon>Lactobacillales</taxon>
        <taxon>Lactobacillaceae</taxon>
        <taxon>Lactiplantibacillus</taxon>
    </lineage>
</organism>
<dbReference type="RefSeq" id="WP_125072439.1">
    <property type="nucleotide sequence ID" value="NZ_QWZQ01000024.1"/>
</dbReference>
<dbReference type="EC" id="3.5.1.18" evidence="5"/>
<gene>
    <name evidence="16" type="ORF">D1831_08180</name>
</gene>
<evidence type="ECO:0000256" key="1">
    <source>
        <dbReference type="ARBA" id="ARBA00001941"/>
    </source>
</evidence>
<comment type="pathway">
    <text evidence="3">Amino-acid biosynthesis; L-lysine biosynthesis via DAP pathway; LL-2,6-diaminopimelate from (S)-tetrahydrodipicolinate (succinylase route): step 3/3.</text>
</comment>
<dbReference type="InterPro" id="IPR050072">
    <property type="entry name" value="Peptidase_M20A"/>
</dbReference>
<dbReference type="AlphaFoldDB" id="A0A3R8J6S6"/>
<evidence type="ECO:0000256" key="11">
    <source>
        <dbReference type="ARBA" id="ARBA00022915"/>
    </source>
</evidence>
<evidence type="ECO:0000259" key="15">
    <source>
        <dbReference type="Pfam" id="PF07687"/>
    </source>
</evidence>
<keyword evidence="12" id="KW-0457">Lysine biosynthesis</keyword>
<dbReference type="InterPro" id="IPR002933">
    <property type="entry name" value="Peptidase_M20"/>
</dbReference>
<evidence type="ECO:0000256" key="12">
    <source>
        <dbReference type="ARBA" id="ARBA00023154"/>
    </source>
</evidence>
<dbReference type="SUPFAM" id="SSF55031">
    <property type="entry name" value="Bacterial exopeptidase dimerisation domain"/>
    <property type="match status" value="1"/>
</dbReference>
<dbReference type="Pfam" id="PF01546">
    <property type="entry name" value="Peptidase_M20"/>
    <property type="match status" value="1"/>
</dbReference>
<evidence type="ECO:0000256" key="13">
    <source>
        <dbReference type="ARBA" id="ARBA00023285"/>
    </source>
</evidence>
<dbReference type="EMBL" id="QWZQ01000024">
    <property type="protein sequence ID" value="RRK10286.1"/>
    <property type="molecule type" value="Genomic_DNA"/>
</dbReference>
<dbReference type="GO" id="GO:0009089">
    <property type="term" value="P:lysine biosynthetic process via diaminopimelate"/>
    <property type="evidence" value="ECO:0007669"/>
    <property type="project" value="UniProtKB-UniPathway"/>
</dbReference>
<evidence type="ECO:0000256" key="8">
    <source>
        <dbReference type="ARBA" id="ARBA00022723"/>
    </source>
</evidence>
<dbReference type="PANTHER" id="PTHR43808:SF8">
    <property type="entry name" value="PEPTIDASE M20 DIMERISATION DOMAIN-CONTAINING PROTEIN"/>
    <property type="match status" value="1"/>
</dbReference>
<dbReference type="OrthoDB" id="9792335at2"/>
<evidence type="ECO:0000256" key="9">
    <source>
        <dbReference type="ARBA" id="ARBA00022801"/>
    </source>
</evidence>
<dbReference type="NCBIfam" id="TIGR01910">
    <property type="entry name" value="DapE-ArgE"/>
    <property type="match status" value="1"/>
</dbReference>
<comment type="similarity">
    <text evidence="4">Belongs to the peptidase M20A family.</text>
</comment>
<evidence type="ECO:0000256" key="14">
    <source>
        <dbReference type="ARBA" id="ARBA00051301"/>
    </source>
</evidence>
<protein>
    <recommendedName>
        <fullName evidence="6">Probable succinyl-diaminopimelate desuccinylase</fullName>
        <ecNumber evidence="5">3.5.1.18</ecNumber>
    </recommendedName>
</protein>
<keyword evidence="7" id="KW-0028">Amino-acid biosynthesis</keyword>
<dbReference type="UniPathway" id="UPA00034">
    <property type="reaction ID" value="UER00021"/>
</dbReference>
<dbReference type="Proteomes" id="UP000283633">
    <property type="component" value="Unassembled WGS sequence"/>
</dbReference>
<dbReference type="Gene3D" id="3.40.630.10">
    <property type="entry name" value="Zn peptidases"/>
    <property type="match status" value="2"/>
</dbReference>
<evidence type="ECO:0000256" key="7">
    <source>
        <dbReference type="ARBA" id="ARBA00022605"/>
    </source>
</evidence>
<keyword evidence="9" id="KW-0378">Hydrolase</keyword>
<dbReference type="PROSITE" id="PS00758">
    <property type="entry name" value="ARGE_DAPE_CPG2_1"/>
    <property type="match status" value="1"/>
</dbReference>
<evidence type="ECO:0000256" key="4">
    <source>
        <dbReference type="ARBA" id="ARBA00006247"/>
    </source>
</evidence>
<dbReference type="SUPFAM" id="SSF53187">
    <property type="entry name" value="Zn-dependent exopeptidases"/>
    <property type="match status" value="1"/>
</dbReference>
<dbReference type="GO" id="GO:0019877">
    <property type="term" value="P:diaminopimelate biosynthetic process"/>
    <property type="evidence" value="ECO:0007669"/>
    <property type="project" value="UniProtKB-KW"/>
</dbReference>
<feature type="domain" description="Peptidase M20 dimerisation" evidence="15">
    <location>
        <begin position="169"/>
        <end position="278"/>
    </location>
</feature>
<keyword evidence="13" id="KW-0170">Cobalt</keyword>
<evidence type="ECO:0000256" key="2">
    <source>
        <dbReference type="ARBA" id="ARBA00001947"/>
    </source>
</evidence>
<dbReference type="Gene3D" id="3.30.70.360">
    <property type="match status" value="1"/>
</dbReference>
<keyword evidence="8" id="KW-0479">Metal-binding</keyword>
<name>A0A3R8J6S6_9LACO</name>
<proteinExistence type="inferred from homology"/>
<dbReference type="InterPro" id="IPR036264">
    <property type="entry name" value="Bact_exopeptidase_dim_dom"/>
</dbReference>
<dbReference type="Pfam" id="PF07687">
    <property type="entry name" value="M20_dimer"/>
    <property type="match status" value="1"/>
</dbReference>
<dbReference type="InterPro" id="IPR010182">
    <property type="entry name" value="ArgE/DapE"/>
</dbReference>
<comment type="cofactor">
    <cofactor evidence="1">
        <name>Co(2+)</name>
        <dbReference type="ChEBI" id="CHEBI:48828"/>
    </cofactor>
</comment>
<dbReference type="GO" id="GO:0009014">
    <property type="term" value="F:succinyl-diaminopimelate desuccinylase activity"/>
    <property type="evidence" value="ECO:0007669"/>
    <property type="project" value="UniProtKB-EC"/>
</dbReference>
<evidence type="ECO:0000313" key="16">
    <source>
        <dbReference type="EMBL" id="RRK10286.1"/>
    </source>
</evidence>
<accession>A0A3R8J6S6</accession>
<dbReference type="NCBIfam" id="NF006365">
    <property type="entry name" value="PRK08588.1"/>
    <property type="match status" value="1"/>
</dbReference>
<evidence type="ECO:0000256" key="5">
    <source>
        <dbReference type="ARBA" id="ARBA00011921"/>
    </source>
</evidence>